<dbReference type="EMBL" id="LR901784">
    <property type="protein sequence ID" value="CAD7249393.1"/>
    <property type="molecule type" value="Genomic_DNA"/>
</dbReference>
<evidence type="ECO:0000256" key="3">
    <source>
        <dbReference type="ARBA" id="ARBA00022475"/>
    </source>
</evidence>
<dbReference type="Pfam" id="PF02690">
    <property type="entry name" value="Na_Pi_cotrans"/>
    <property type="match status" value="2"/>
</dbReference>
<evidence type="ECO:0000256" key="7">
    <source>
        <dbReference type="SAM" id="MobiDB-lite"/>
    </source>
</evidence>
<keyword evidence="3" id="KW-1003">Cell membrane</keyword>
<accession>A0A7R9FN67</accession>
<keyword evidence="10" id="KW-1185">Reference proteome</keyword>
<evidence type="ECO:0000256" key="4">
    <source>
        <dbReference type="ARBA" id="ARBA00022692"/>
    </source>
</evidence>
<feature type="transmembrane region" description="Helical" evidence="8">
    <location>
        <begin position="431"/>
        <end position="451"/>
    </location>
</feature>
<evidence type="ECO:0000313" key="9">
    <source>
        <dbReference type="EMBL" id="CAD7249393.1"/>
    </source>
</evidence>
<evidence type="ECO:0000313" key="10">
    <source>
        <dbReference type="Proteomes" id="UP000677054"/>
    </source>
</evidence>
<dbReference type="AlphaFoldDB" id="A0A7R9FN67"/>
<reference evidence="9" key="1">
    <citation type="submission" date="2020-11" db="EMBL/GenBank/DDBJ databases">
        <authorList>
            <person name="Tran Van P."/>
        </authorList>
    </citation>
    <scope>NUCLEOTIDE SEQUENCE</scope>
</reference>
<evidence type="ECO:0000256" key="2">
    <source>
        <dbReference type="ARBA" id="ARBA00005808"/>
    </source>
</evidence>
<dbReference type="GO" id="GO:0016324">
    <property type="term" value="C:apical plasma membrane"/>
    <property type="evidence" value="ECO:0007669"/>
    <property type="project" value="UniProtKB-SubCell"/>
</dbReference>
<feature type="compositionally biased region" description="Basic and acidic residues" evidence="7">
    <location>
        <begin position="19"/>
        <end position="35"/>
    </location>
</feature>
<dbReference type="Proteomes" id="UP000677054">
    <property type="component" value="Unassembled WGS sequence"/>
</dbReference>
<name>A0A7R9FN67_9CRUS</name>
<keyword evidence="4 8" id="KW-0812">Transmembrane</keyword>
<dbReference type="PANTHER" id="PTHR10010">
    <property type="entry name" value="SOLUTE CARRIER FAMILY 34 SODIUM PHOSPHATE , MEMBER 2-RELATED"/>
    <property type="match status" value="1"/>
</dbReference>
<dbReference type="OrthoDB" id="76259at2759"/>
<dbReference type="NCBIfam" id="NF037997">
    <property type="entry name" value="Na_Pi_symport"/>
    <property type="match status" value="2"/>
</dbReference>
<comment type="subcellular location">
    <subcellularLocation>
        <location evidence="1">Apical cell membrane</location>
        <topology evidence="1">Multi-pass membrane protein</topology>
    </subcellularLocation>
</comment>
<dbReference type="GO" id="GO:0005436">
    <property type="term" value="F:sodium:phosphate symporter activity"/>
    <property type="evidence" value="ECO:0007669"/>
    <property type="project" value="InterPro"/>
</dbReference>
<organism evidence="9">
    <name type="scientific">Darwinula stevensoni</name>
    <dbReference type="NCBI Taxonomy" id="69355"/>
    <lineage>
        <taxon>Eukaryota</taxon>
        <taxon>Metazoa</taxon>
        <taxon>Ecdysozoa</taxon>
        <taxon>Arthropoda</taxon>
        <taxon>Crustacea</taxon>
        <taxon>Oligostraca</taxon>
        <taxon>Ostracoda</taxon>
        <taxon>Podocopa</taxon>
        <taxon>Podocopida</taxon>
        <taxon>Darwinulocopina</taxon>
        <taxon>Darwinuloidea</taxon>
        <taxon>Darwinulidae</taxon>
        <taxon>Darwinula</taxon>
    </lineage>
</organism>
<proteinExistence type="inferred from homology"/>
<feature type="transmembrane region" description="Helical" evidence="8">
    <location>
        <begin position="315"/>
        <end position="334"/>
    </location>
</feature>
<feature type="transmembrane region" description="Helical" evidence="8">
    <location>
        <begin position="457"/>
        <end position="479"/>
    </location>
</feature>
<keyword evidence="6 8" id="KW-0472">Membrane</keyword>
<comment type="similarity">
    <text evidence="2">Belongs to the SLC34A transporter family.</text>
</comment>
<evidence type="ECO:0000256" key="8">
    <source>
        <dbReference type="SAM" id="Phobius"/>
    </source>
</evidence>
<feature type="transmembrane region" description="Helical" evidence="8">
    <location>
        <begin position="389"/>
        <end position="410"/>
    </location>
</feature>
<gene>
    <name evidence="9" type="ORF">DSTB1V02_LOCUS9190</name>
</gene>
<dbReference type="PANTHER" id="PTHR10010:SF46">
    <property type="entry name" value="SODIUM-DEPENDENT PHOSPHATE TRANSPORT PROTEIN 2B"/>
    <property type="match status" value="1"/>
</dbReference>
<dbReference type="EMBL" id="CAJPEV010002267">
    <property type="protein sequence ID" value="CAG0896339.1"/>
    <property type="molecule type" value="Genomic_DNA"/>
</dbReference>
<dbReference type="InterPro" id="IPR003841">
    <property type="entry name" value="Na/Pi_transpt"/>
</dbReference>
<sequence length="535" mass="58417">MEGYYHSNIHMPAPLGSPEMKEKREDGASSLRAERPVAGSKSHLVEPKEEVKNPRKFYVLLPVRVVVILISLYFFICSLDLLAVSFRLLGGKAAGEIFSDAELLQNPVVGLVIGILATVLVQSSSTSTSIIVSLVTAGIIRVRQAIPMIMGANIGTSVTNTIVSMSQIGNSDDFRRAFSGATIHDMFNWLSVVVLLPVEITTHYLEKVSEIMTRDIGGRDAEVELLSVITDPFVDRIVQIDSKVLTGWAENKPEYNNASLLKHCSGHDSDSCLFPFSYDSCAGGLCTYVKEMNAVVPCPLAAATKKYVNAELPGVPWLTGYVAIAVGAGMTFLVQSSSVFTSTLTPLVGIGVISLERMYPLTLGSNIGTTSTAILAALAADPKKLKESLQAAFCHLLFNVTGILLFYVVPFMRFPIPLAKILGETTAKYRWFAALYIVVMFCLFPLLVFLLSLGGTWVLVGFGSPFLLVLIAAVVINILQRKRPNWLTAVLRNWNFLPKPLHSLEPYDTIMMKLPCCGLFRMAAETSDEIEILPV</sequence>
<dbReference type="GO" id="GO:0044341">
    <property type="term" value="P:sodium-dependent phosphate transport"/>
    <property type="evidence" value="ECO:0007669"/>
    <property type="project" value="InterPro"/>
</dbReference>
<evidence type="ECO:0000256" key="5">
    <source>
        <dbReference type="ARBA" id="ARBA00022989"/>
    </source>
</evidence>
<keyword evidence="5 8" id="KW-1133">Transmembrane helix</keyword>
<dbReference type="NCBIfam" id="TIGR01013">
    <property type="entry name" value="2a58"/>
    <property type="match status" value="1"/>
</dbReference>
<protein>
    <submittedName>
        <fullName evidence="9">Uncharacterized protein</fullName>
    </submittedName>
</protein>
<feature type="region of interest" description="Disordered" evidence="7">
    <location>
        <begin position="12"/>
        <end position="45"/>
    </location>
</feature>
<evidence type="ECO:0000256" key="1">
    <source>
        <dbReference type="ARBA" id="ARBA00004424"/>
    </source>
</evidence>
<feature type="transmembrane region" description="Helical" evidence="8">
    <location>
        <begin position="108"/>
        <end position="140"/>
    </location>
</feature>
<evidence type="ECO:0000256" key="6">
    <source>
        <dbReference type="ARBA" id="ARBA00023136"/>
    </source>
</evidence>
<feature type="transmembrane region" description="Helical" evidence="8">
    <location>
        <begin position="57"/>
        <end position="76"/>
    </location>
</feature>